<dbReference type="Gene3D" id="2.40.160.180">
    <property type="entry name" value="Carbohydrate-selective porin OprB"/>
    <property type="match status" value="1"/>
</dbReference>
<gene>
    <name evidence="3" type="ORF">A1355_02185</name>
</gene>
<sequence>MQALADQGWHDLDDERWNAYAQATYISSWKPAFAAAYTNLNGTPHSLSPNAERSFTGTFTAYFGLKAWPGGEIYLAPEMISELPLSDLKGLGGGIQNFELQKTGSVSATWYKSRFYLKQTFGFGGDDGRNESAPLQLAGALDSHRLVVTFGNLSVLDIFDKNRFSADLRQQFLNMAFLSHAAYDFAADARGYSVGLAGEYYLGAWTLRLGRFATPQNPNDLPLDFNVFNHYGDQLEIEHRHTLYGQEGAVRLLAYRNREIMGRWDAAIAALKDDPSKNAAACGGFHYDSTNAGAPDLCWVRRPNVKTGIGINIEQRLTGAIGIFLRGMVSDGQTEVYSYTSADRSLSLGAAVDGEYWGRARDTVGVGFASSWLSASHVDYLRLGGVDGFIGDGTIRYRPEQLVDVYYKFHPWPSVWLTADYQHIANPAYNADRGPVDVYGLRAHFEF</sequence>
<name>A0A177NZ77_9GAMM</name>
<accession>A0A177NZ77</accession>
<protein>
    <submittedName>
        <fullName evidence="3">Flagellar motor protein MotB</fullName>
    </submittedName>
</protein>
<evidence type="ECO:0000256" key="1">
    <source>
        <dbReference type="ARBA" id="ARBA00008769"/>
    </source>
</evidence>
<comment type="caution">
    <text evidence="3">The sequence shown here is derived from an EMBL/GenBank/DDBJ whole genome shotgun (WGS) entry which is preliminary data.</text>
</comment>
<evidence type="ECO:0000313" key="4">
    <source>
        <dbReference type="Proteomes" id="UP000077628"/>
    </source>
</evidence>
<evidence type="ECO:0000313" key="3">
    <source>
        <dbReference type="EMBL" id="OAI22489.1"/>
    </source>
</evidence>
<dbReference type="AlphaFoldDB" id="A0A177NZ77"/>
<evidence type="ECO:0000256" key="2">
    <source>
        <dbReference type="RuleBase" id="RU363072"/>
    </source>
</evidence>
<dbReference type="GO" id="GO:0016020">
    <property type="term" value="C:membrane"/>
    <property type="evidence" value="ECO:0007669"/>
    <property type="project" value="InterPro"/>
</dbReference>
<dbReference type="EMBL" id="LUUK01000078">
    <property type="protein sequence ID" value="OAI22489.1"/>
    <property type="molecule type" value="Genomic_DNA"/>
</dbReference>
<dbReference type="OrthoDB" id="5755240at2"/>
<keyword evidence="4" id="KW-1185">Reference proteome</keyword>
<keyword evidence="3" id="KW-0282">Flagellum</keyword>
<dbReference type="InterPro" id="IPR007049">
    <property type="entry name" value="Carb-sel_porin_OprB"/>
</dbReference>
<comment type="similarity">
    <text evidence="1 2">Belongs to the OprB family.</text>
</comment>
<reference evidence="4" key="1">
    <citation type="submission" date="2016-03" db="EMBL/GenBank/DDBJ databases">
        <authorList>
            <person name="Heylen K."/>
            <person name="De Vos P."/>
            <person name="Vekeman B."/>
        </authorList>
    </citation>
    <scope>NUCLEOTIDE SEQUENCE [LARGE SCALE GENOMIC DNA]</scope>
    <source>
        <strain evidence="4">R-45383</strain>
    </source>
</reference>
<dbReference type="GO" id="GO:0015288">
    <property type="term" value="F:porin activity"/>
    <property type="evidence" value="ECO:0007669"/>
    <property type="project" value="InterPro"/>
</dbReference>
<dbReference type="InterPro" id="IPR038673">
    <property type="entry name" value="OprB_sf"/>
</dbReference>
<dbReference type="GO" id="GO:0008643">
    <property type="term" value="P:carbohydrate transport"/>
    <property type="evidence" value="ECO:0007669"/>
    <property type="project" value="InterPro"/>
</dbReference>
<dbReference type="Proteomes" id="UP000077628">
    <property type="component" value="Unassembled WGS sequence"/>
</dbReference>
<keyword evidence="3" id="KW-0966">Cell projection</keyword>
<organism evidence="3 4">
    <name type="scientific">Methylomonas koyamae</name>
    <dbReference type="NCBI Taxonomy" id="702114"/>
    <lineage>
        <taxon>Bacteria</taxon>
        <taxon>Pseudomonadati</taxon>
        <taxon>Pseudomonadota</taxon>
        <taxon>Gammaproteobacteria</taxon>
        <taxon>Methylococcales</taxon>
        <taxon>Methylococcaceae</taxon>
        <taxon>Methylomonas</taxon>
    </lineage>
</organism>
<dbReference type="Pfam" id="PF04966">
    <property type="entry name" value="OprB"/>
    <property type="match status" value="1"/>
</dbReference>
<keyword evidence="3" id="KW-0969">Cilium</keyword>
<dbReference type="STRING" id="702114.A1355_02185"/>
<proteinExistence type="inferred from homology"/>